<evidence type="ECO:0000313" key="2">
    <source>
        <dbReference type="Proteomes" id="UP000183413"/>
    </source>
</evidence>
<dbReference type="AlphaFoldDB" id="A0A1I5Y7D1"/>
<name>A0A1I5Y7D1_9ACTN</name>
<dbReference type="EMBL" id="FOVH01000030">
    <property type="protein sequence ID" value="SFQ40020.1"/>
    <property type="molecule type" value="Genomic_DNA"/>
</dbReference>
<protein>
    <recommendedName>
        <fullName evidence="3">Transposase</fullName>
    </recommendedName>
</protein>
<dbReference type="InParanoid" id="A0A1I5Y7D1"/>
<dbReference type="Proteomes" id="UP000183413">
    <property type="component" value="Unassembled WGS sequence"/>
</dbReference>
<sequence length="63" mass="7474">MDQGHQTGHRPPRQPARIALVVHRYPVERTIGLPRRSRRLRIRWKIRDHIHQAFKPLAAAIIQ</sequence>
<proteinExistence type="predicted"/>
<keyword evidence="2" id="KW-1185">Reference proteome</keyword>
<gene>
    <name evidence="1" type="ORF">SAMN04489713_13050</name>
</gene>
<evidence type="ECO:0008006" key="3">
    <source>
        <dbReference type="Google" id="ProtNLM"/>
    </source>
</evidence>
<accession>A0A1I5Y7D1</accession>
<reference evidence="1 2" key="1">
    <citation type="submission" date="2016-10" db="EMBL/GenBank/DDBJ databases">
        <authorList>
            <person name="de Groot N.N."/>
        </authorList>
    </citation>
    <scope>NUCLEOTIDE SEQUENCE [LARGE SCALE GENOMIC DNA]</scope>
    <source>
        <strain evidence="1 2">DSM 43067</strain>
    </source>
</reference>
<organism evidence="1 2">
    <name type="scientific">Actinomadura madurae</name>
    <dbReference type="NCBI Taxonomy" id="1993"/>
    <lineage>
        <taxon>Bacteria</taxon>
        <taxon>Bacillati</taxon>
        <taxon>Actinomycetota</taxon>
        <taxon>Actinomycetes</taxon>
        <taxon>Streptosporangiales</taxon>
        <taxon>Thermomonosporaceae</taxon>
        <taxon>Actinomadura</taxon>
    </lineage>
</organism>
<evidence type="ECO:0000313" key="1">
    <source>
        <dbReference type="EMBL" id="SFQ40020.1"/>
    </source>
</evidence>